<dbReference type="PROSITE" id="PS00022">
    <property type="entry name" value="EGF_1"/>
    <property type="match status" value="1"/>
</dbReference>
<feature type="region of interest" description="Disordered" evidence="2">
    <location>
        <begin position="88"/>
        <end position="108"/>
    </location>
</feature>
<feature type="compositionally biased region" description="Pro residues" evidence="2">
    <location>
        <begin position="177"/>
        <end position="194"/>
    </location>
</feature>
<dbReference type="AlphaFoldDB" id="A0AAD6GKX0"/>
<protein>
    <recommendedName>
        <fullName evidence="3">EGF-like domain-containing protein</fullName>
    </recommendedName>
</protein>
<comment type="caution">
    <text evidence="1">Lacks conserved residue(s) required for the propagation of feature annotation.</text>
</comment>
<dbReference type="PANTHER" id="PTHR17178">
    <property type="entry name" value="SECRETORY GRANULE PROTEOGLYCAN CORE PROTEIN"/>
    <property type="match status" value="1"/>
</dbReference>
<dbReference type="InterPro" id="IPR000742">
    <property type="entry name" value="EGF"/>
</dbReference>
<dbReference type="PANTHER" id="PTHR17178:SF0">
    <property type="entry name" value="SERGLYCIN"/>
    <property type="match status" value="1"/>
</dbReference>
<name>A0AAD6GKX0_9EURO</name>
<sequence>MGPESLTYRPSIRAPLSDGQRPAKETREDLENRVHLPQLSPYQPLRPLALRHFNHEIQRPLPDLGPLSNLVNQHPRYLVPRCPLTIGTEFPNGNPSPPIESQNSGSVSDTILSLPTPPVGSFPLSCAPPPHPFTEYGSCASPTSTIDLASRTSVATESLFRQSDTSSSIIRLSNIPPFSPPWHPPPSQDPPLPQDDPRLRAAGLVSPLNTFQGLEHNEPHISAGTRNIFNPRWTHISSASSQAIPSSWGYYFQQHNGSFKDTNIEKGNKSTIHSISKPHPASIVSNLDSPTLALENLIFKQDLTASSAIPHLQDATREDIIGHTLSEFDQEARIKKPSVLQQHITQQHDETVITESLIKEVEALPKPMSTICVRKTICERRLRVPKPAQIDAAAMRDTEARSATPLSLIDLIRSANDMASGFNHENNASWTDISGKSSEADFHAASKCRRDSGSFSDILAEFPPPGLAASKIRGFLPVSLWRSKLRNVNSIGPNELQGSGATPPSEVSKEFLLPVLLIDRSKDTGNTPCGTTTPCQNGGISVSSTTGCSCVCANGYTGYQCTTIGDSSCVTSNITFSKNATMGSSLPSVFKHSKVRFGIHLDQAAIMGLFSTSNVSCKTENKLVSFAGVEISSDTKDAHRSIGLPNGEDKVEIVTISNAATRSTMVAPRSLATKNGILYDDSATNTTAAESSTEAGSMNITTVPFQVVEFSRVAVLFILEQTGSFKSAINTKENIQSYLVEYYNSAIHPSLQVLDSYDLDYQQNTIILPNGTIIGG</sequence>
<dbReference type="PROSITE" id="PS50026">
    <property type="entry name" value="EGF_3"/>
    <property type="match status" value="1"/>
</dbReference>
<reference evidence="4 5" key="1">
    <citation type="journal article" date="2023" name="IMA Fungus">
        <title>Comparative genomic study of the Penicillium genus elucidates a diverse pangenome and 15 lateral gene transfer events.</title>
        <authorList>
            <person name="Petersen C."/>
            <person name="Sorensen T."/>
            <person name="Nielsen M.R."/>
            <person name="Sondergaard T.E."/>
            <person name="Sorensen J.L."/>
            <person name="Fitzpatrick D.A."/>
            <person name="Frisvad J.C."/>
            <person name="Nielsen K.L."/>
        </authorList>
    </citation>
    <scope>NUCLEOTIDE SEQUENCE [LARGE SCALE GENOMIC DNA]</scope>
    <source>
        <strain evidence="4 5">IBT 35679</strain>
    </source>
</reference>
<feature type="region of interest" description="Disordered" evidence="2">
    <location>
        <begin position="1"/>
        <end position="38"/>
    </location>
</feature>
<dbReference type="PROSITE" id="PS01186">
    <property type="entry name" value="EGF_2"/>
    <property type="match status" value="1"/>
</dbReference>
<proteinExistence type="predicted"/>
<evidence type="ECO:0000256" key="1">
    <source>
        <dbReference type="PROSITE-ProRule" id="PRU00076"/>
    </source>
</evidence>
<feature type="compositionally biased region" description="Polar residues" evidence="2">
    <location>
        <begin position="99"/>
        <end position="108"/>
    </location>
</feature>
<dbReference type="CDD" id="cd00054">
    <property type="entry name" value="EGF_CA"/>
    <property type="match status" value="1"/>
</dbReference>
<comment type="caution">
    <text evidence="4">The sequence shown here is derived from an EMBL/GenBank/DDBJ whole genome shotgun (WGS) entry which is preliminary data.</text>
</comment>
<feature type="region of interest" description="Disordered" evidence="2">
    <location>
        <begin position="174"/>
        <end position="196"/>
    </location>
</feature>
<dbReference type="Proteomes" id="UP001220324">
    <property type="component" value="Unassembled WGS sequence"/>
</dbReference>
<keyword evidence="1" id="KW-1015">Disulfide bond</keyword>
<evidence type="ECO:0000259" key="3">
    <source>
        <dbReference type="PROSITE" id="PS50026"/>
    </source>
</evidence>
<feature type="disulfide bond" evidence="1">
    <location>
        <begin position="552"/>
        <end position="561"/>
    </location>
</feature>
<accession>A0AAD6GKX0</accession>
<evidence type="ECO:0000256" key="2">
    <source>
        <dbReference type="SAM" id="MobiDB-lite"/>
    </source>
</evidence>
<feature type="domain" description="EGF-like" evidence="3">
    <location>
        <begin position="525"/>
        <end position="562"/>
    </location>
</feature>
<gene>
    <name evidence="4" type="ORF">N7494_000270</name>
</gene>
<evidence type="ECO:0000313" key="4">
    <source>
        <dbReference type="EMBL" id="KAJ5556355.1"/>
    </source>
</evidence>
<feature type="compositionally biased region" description="Basic and acidic residues" evidence="2">
    <location>
        <begin position="21"/>
        <end position="34"/>
    </location>
</feature>
<keyword evidence="5" id="KW-1185">Reference proteome</keyword>
<evidence type="ECO:0000313" key="5">
    <source>
        <dbReference type="Proteomes" id="UP001220324"/>
    </source>
</evidence>
<keyword evidence="1" id="KW-0245">EGF-like domain</keyword>
<organism evidence="4 5">
    <name type="scientific">Penicillium frequentans</name>
    <dbReference type="NCBI Taxonomy" id="3151616"/>
    <lineage>
        <taxon>Eukaryota</taxon>
        <taxon>Fungi</taxon>
        <taxon>Dikarya</taxon>
        <taxon>Ascomycota</taxon>
        <taxon>Pezizomycotina</taxon>
        <taxon>Eurotiomycetes</taxon>
        <taxon>Eurotiomycetidae</taxon>
        <taxon>Eurotiales</taxon>
        <taxon>Aspergillaceae</taxon>
        <taxon>Penicillium</taxon>
    </lineage>
</organism>
<dbReference type="EMBL" id="JAQIZZ010000001">
    <property type="protein sequence ID" value="KAJ5556355.1"/>
    <property type="molecule type" value="Genomic_DNA"/>
</dbReference>